<keyword evidence="1" id="KW-0812">Transmembrane</keyword>
<dbReference type="RefSeq" id="WP_106715954.1">
    <property type="nucleotide sequence ID" value="NZ_JACHXT010000002.1"/>
</dbReference>
<reference evidence="3" key="1">
    <citation type="submission" date="2017-11" db="EMBL/GenBank/DDBJ databases">
        <authorList>
            <person name="Kuznetsova I."/>
            <person name="Sazanova A."/>
            <person name="Chirak E."/>
            <person name="Safronova V."/>
            <person name="Willems A."/>
        </authorList>
    </citation>
    <scope>NUCLEOTIDE SEQUENCE [LARGE SCALE GENOMIC DNA]</scope>
    <source>
        <strain evidence="3">PEPV15</strain>
    </source>
</reference>
<sequence>MIRFIFRLLAYVALSLSIIAAVLDAARSVGASQIVMTSLQNAWQSISPSSLVFAETGIKSHFYPVLWDPFMLFVLETPTFIVFALIAFLFYAIGYKRENGAGRFAAR</sequence>
<dbReference type="EMBL" id="PGGN01000001">
    <property type="protein sequence ID" value="PSH60651.1"/>
    <property type="molecule type" value="Genomic_DNA"/>
</dbReference>
<keyword evidence="1" id="KW-1133">Transmembrane helix</keyword>
<proteinExistence type="predicted"/>
<protein>
    <submittedName>
        <fullName evidence="2">Uncharacterized protein</fullName>
    </submittedName>
</protein>
<organism evidence="2 3">
    <name type="scientific">Phyllobacterium endophyticum</name>
    <dbReference type="NCBI Taxonomy" id="1149773"/>
    <lineage>
        <taxon>Bacteria</taxon>
        <taxon>Pseudomonadati</taxon>
        <taxon>Pseudomonadota</taxon>
        <taxon>Alphaproteobacteria</taxon>
        <taxon>Hyphomicrobiales</taxon>
        <taxon>Phyllobacteriaceae</taxon>
        <taxon>Phyllobacterium</taxon>
    </lineage>
</organism>
<evidence type="ECO:0000313" key="3">
    <source>
        <dbReference type="Proteomes" id="UP000241158"/>
    </source>
</evidence>
<dbReference type="Proteomes" id="UP000241158">
    <property type="component" value="Unassembled WGS sequence"/>
</dbReference>
<dbReference type="AlphaFoldDB" id="A0A2P7B2H9"/>
<name>A0A2P7B2H9_9HYPH</name>
<evidence type="ECO:0000313" key="2">
    <source>
        <dbReference type="EMBL" id="PSH60651.1"/>
    </source>
</evidence>
<accession>A0A2P7B2H9</accession>
<evidence type="ECO:0000256" key="1">
    <source>
        <dbReference type="SAM" id="Phobius"/>
    </source>
</evidence>
<keyword evidence="3" id="KW-1185">Reference proteome</keyword>
<feature type="transmembrane region" description="Helical" evidence="1">
    <location>
        <begin position="70"/>
        <end position="93"/>
    </location>
</feature>
<dbReference type="OrthoDB" id="7679120at2"/>
<comment type="caution">
    <text evidence="2">The sequence shown here is derived from an EMBL/GenBank/DDBJ whole genome shotgun (WGS) entry which is preliminary data.</text>
</comment>
<gene>
    <name evidence="2" type="ORF">CU100_02695</name>
</gene>
<keyword evidence="1" id="KW-0472">Membrane</keyword>